<reference evidence="7 8" key="1">
    <citation type="journal article" date="2015" name="Genome Announc.">
        <title>Genome Sequence of 'Candidatus Thioglobus singularis' Strain PS1, a Mixotroph from the SUP05 Clade of Marine Gammaproteobacteria.</title>
        <authorList>
            <person name="Marshall K.T."/>
            <person name="Morris R.M."/>
        </authorList>
    </citation>
    <scope>NUCLEOTIDE SEQUENCE [LARGE SCALE GENOMIC DNA]</scope>
    <source>
        <strain evidence="7 8">PS1</strain>
    </source>
</reference>
<dbReference type="PROSITE" id="PS50956">
    <property type="entry name" value="HTH_ASNC_2"/>
    <property type="match status" value="1"/>
</dbReference>
<evidence type="ECO:0000256" key="5">
    <source>
        <dbReference type="ARBA" id="ARBA00039227"/>
    </source>
</evidence>
<name>A0A0M5KVZ7_9GAMM</name>
<keyword evidence="3" id="KW-0010">Activator</keyword>
<dbReference type="Pfam" id="PF13412">
    <property type="entry name" value="HTH_24"/>
    <property type="match status" value="1"/>
</dbReference>
<dbReference type="InterPro" id="IPR036388">
    <property type="entry name" value="WH-like_DNA-bd_sf"/>
</dbReference>
<dbReference type="PANTHER" id="PTHR30154">
    <property type="entry name" value="LEUCINE-RESPONSIVE REGULATORY PROTEIN"/>
    <property type="match status" value="1"/>
</dbReference>
<evidence type="ECO:0000256" key="3">
    <source>
        <dbReference type="ARBA" id="ARBA00023159"/>
    </source>
</evidence>
<gene>
    <name evidence="7" type="ORF">W908_01510</name>
</gene>
<keyword evidence="1" id="KW-0805">Transcription regulation</keyword>
<sequence>MTTLDNFDHRILELLQSDGRMTITDLSDQIGLSKTPCLKRVQKLETAGYIKGYQAIINHALIDNNHIAFVQIKLNDTKTMALNAFNKAIKEVPEVEQCHMIASNFDYLLKVRTENMESYRQVLGEKISALPHVQNSSTFVVMEEVVTS</sequence>
<dbReference type="PRINTS" id="PR00033">
    <property type="entry name" value="HTHASNC"/>
</dbReference>
<evidence type="ECO:0000313" key="8">
    <source>
        <dbReference type="Proteomes" id="UP000068905"/>
    </source>
</evidence>
<keyword evidence="4" id="KW-0804">Transcription</keyword>
<dbReference type="OrthoDB" id="8590699at2"/>
<dbReference type="SUPFAM" id="SSF54909">
    <property type="entry name" value="Dimeric alpha+beta barrel"/>
    <property type="match status" value="1"/>
</dbReference>
<dbReference type="PATRIC" id="fig|1125411.7.peg.297"/>
<keyword evidence="8" id="KW-1185">Reference proteome</keyword>
<evidence type="ECO:0000313" key="7">
    <source>
        <dbReference type="EMBL" id="ALE01398.1"/>
    </source>
</evidence>
<protein>
    <recommendedName>
        <fullName evidence="5">Leucine-responsive regulatory protein</fullName>
    </recommendedName>
</protein>
<dbReference type="GO" id="GO:0005829">
    <property type="term" value="C:cytosol"/>
    <property type="evidence" value="ECO:0007669"/>
    <property type="project" value="TreeGrafter"/>
</dbReference>
<organism evidence="7 8">
    <name type="scientific">Candidatus Pseudothioglobus singularis PS1</name>
    <dbReference type="NCBI Taxonomy" id="1125411"/>
    <lineage>
        <taxon>Bacteria</taxon>
        <taxon>Pseudomonadati</taxon>
        <taxon>Pseudomonadota</taxon>
        <taxon>Gammaproteobacteria</taxon>
        <taxon>Candidatus Pseudothioglobaceae</taxon>
        <taxon>Candidatus Pseudothioglobus</taxon>
    </lineage>
</organism>
<evidence type="ECO:0000256" key="2">
    <source>
        <dbReference type="ARBA" id="ARBA00023125"/>
    </source>
</evidence>
<dbReference type="AlphaFoldDB" id="A0A0M5KVZ7"/>
<dbReference type="GO" id="GO:0043200">
    <property type="term" value="P:response to amino acid"/>
    <property type="evidence" value="ECO:0007669"/>
    <property type="project" value="TreeGrafter"/>
</dbReference>
<dbReference type="EMBL" id="CP006911">
    <property type="protein sequence ID" value="ALE01398.1"/>
    <property type="molecule type" value="Genomic_DNA"/>
</dbReference>
<dbReference type="SUPFAM" id="SSF46785">
    <property type="entry name" value="Winged helix' DNA-binding domain"/>
    <property type="match status" value="1"/>
</dbReference>
<accession>A0A0M5KVZ7</accession>
<evidence type="ECO:0000256" key="4">
    <source>
        <dbReference type="ARBA" id="ARBA00023163"/>
    </source>
</evidence>
<dbReference type="KEGG" id="tsn:W908_01510"/>
<dbReference type="PROSITE" id="PS00519">
    <property type="entry name" value="HTH_ASNC_1"/>
    <property type="match status" value="1"/>
</dbReference>
<dbReference type="Gene3D" id="1.10.10.10">
    <property type="entry name" value="Winged helix-like DNA-binding domain superfamily/Winged helix DNA-binding domain"/>
    <property type="match status" value="1"/>
</dbReference>
<evidence type="ECO:0000259" key="6">
    <source>
        <dbReference type="PROSITE" id="PS50956"/>
    </source>
</evidence>
<dbReference type="SMART" id="SM00344">
    <property type="entry name" value="HTH_ASNC"/>
    <property type="match status" value="1"/>
</dbReference>
<dbReference type="GO" id="GO:0043565">
    <property type="term" value="F:sequence-specific DNA binding"/>
    <property type="evidence" value="ECO:0007669"/>
    <property type="project" value="InterPro"/>
</dbReference>
<dbReference type="CDD" id="cd00090">
    <property type="entry name" value="HTH_ARSR"/>
    <property type="match status" value="1"/>
</dbReference>
<dbReference type="Gene3D" id="3.30.70.920">
    <property type="match status" value="1"/>
</dbReference>
<dbReference type="Proteomes" id="UP000068905">
    <property type="component" value="Chromosome"/>
</dbReference>
<dbReference type="InterPro" id="IPR000485">
    <property type="entry name" value="AsnC-type_HTH_dom"/>
</dbReference>
<dbReference type="InterPro" id="IPR019887">
    <property type="entry name" value="Tscrpt_reg_AsnC/Lrp_C"/>
</dbReference>
<dbReference type="InterPro" id="IPR036390">
    <property type="entry name" value="WH_DNA-bd_sf"/>
</dbReference>
<dbReference type="InterPro" id="IPR019885">
    <property type="entry name" value="Tscrpt_reg_HTH_AsnC-type_CS"/>
</dbReference>
<dbReference type="RefSeq" id="WP_053819652.1">
    <property type="nucleotide sequence ID" value="NZ_CP006911.1"/>
</dbReference>
<dbReference type="InterPro" id="IPR011991">
    <property type="entry name" value="ArsR-like_HTH"/>
</dbReference>
<dbReference type="GO" id="GO:0006355">
    <property type="term" value="P:regulation of DNA-templated transcription"/>
    <property type="evidence" value="ECO:0007669"/>
    <property type="project" value="UniProtKB-ARBA"/>
</dbReference>
<feature type="domain" description="HTH asnC-type" evidence="6">
    <location>
        <begin position="4"/>
        <end position="65"/>
    </location>
</feature>
<proteinExistence type="predicted"/>
<dbReference type="InterPro" id="IPR011008">
    <property type="entry name" value="Dimeric_a/b-barrel"/>
</dbReference>
<dbReference type="Pfam" id="PF01037">
    <property type="entry name" value="AsnC_trans_reg"/>
    <property type="match status" value="1"/>
</dbReference>
<dbReference type="InterPro" id="IPR019888">
    <property type="entry name" value="Tscrpt_reg_AsnC-like"/>
</dbReference>
<dbReference type="PANTHER" id="PTHR30154:SF0">
    <property type="entry name" value="LEUCINE-RESPONSIVE REGULATORY PROTEIN"/>
    <property type="match status" value="1"/>
</dbReference>
<keyword evidence="2" id="KW-0238">DNA-binding</keyword>
<evidence type="ECO:0000256" key="1">
    <source>
        <dbReference type="ARBA" id="ARBA00023015"/>
    </source>
</evidence>